<evidence type="ECO:0008006" key="3">
    <source>
        <dbReference type="Google" id="ProtNLM"/>
    </source>
</evidence>
<reference evidence="1 2" key="1">
    <citation type="journal article" date="2018" name="Nat. Ecol. Evol.">
        <title>Pezizomycetes genomes reveal the molecular basis of ectomycorrhizal truffle lifestyle.</title>
        <authorList>
            <person name="Murat C."/>
            <person name="Payen T."/>
            <person name="Noel B."/>
            <person name="Kuo A."/>
            <person name="Morin E."/>
            <person name="Chen J."/>
            <person name="Kohler A."/>
            <person name="Krizsan K."/>
            <person name="Balestrini R."/>
            <person name="Da Silva C."/>
            <person name="Montanini B."/>
            <person name="Hainaut M."/>
            <person name="Levati E."/>
            <person name="Barry K.W."/>
            <person name="Belfiori B."/>
            <person name="Cichocki N."/>
            <person name="Clum A."/>
            <person name="Dockter R.B."/>
            <person name="Fauchery L."/>
            <person name="Guy J."/>
            <person name="Iotti M."/>
            <person name="Le Tacon F."/>
            <person name="Lindquist E.A."/>
            <person name="Lipzen A."/>
            <person name="Malagnac F."/>
            <person name="Mello A."/>
            <person name="Molinier V."/>
            <person name="Miyauchi S."/>
            <person name="Poulain J."/>
            <person name="Riccioni C."/>
            <person name="Rubini A."/>
            <person name="Sitrit Y."/>
            <person name="Splivallo R."/>
            <person name="Traeger S."/>
            <person name="Wang M."/>
            <person name="Zifcakova L."/>
            <person name="Wipf D."/>
            <person name="Zambonelli A."/>
            <person name="Paolocci F."/>
            <person name="Nowrousian M."/>
            <person name="Ottonello S."/>
            <person name="Baldrian P."/>
            <person name="Spatafora J.W."/>
            <person name="Henrissat B."/>
            <person name="Nagy L.G."/>
            <person name="Aury J.M."/>
            <person name="Wincker P."/>
            <person name="Grigoriev I.V."/>
            <person name="Bonfante P."/>
            <person name="Martin F.M."/>
        </authorList>
    </citation>
    <scope>NUCLEOTIDE SEQUENCE [LARGE SCALE GENOMIC DNA]</scope>
    <source>
        <strain evidence="1 2">RN42</strain>
    </source>
</reference>
<proteinExistence type="predicted"/>
<organism evidence="1 2">
    <name type="scientific">Ascobolus immersus RN42</name>
    <dbReference type="NCBI Taxonomy" id="1160509"/>
    <lineage>
        <taxon>Eukaryota</taxon>
        <taxon>Fungi</taxon>
        <taxon>Dikarya</taxon>
        <taxon>Ascomycota</taxon>
        <taxon>Pezizomycotina</taxon>
        <taxon>Pezizomycetes</taxon>
        <taxon>Pezizales</taxon>
        <taxon>Ascobolaceae</taxon>
        <taxon>Ascobolus</taxon>
    </lineage>
</organism>
<dbReference type="AlphaFoldDB" id="A0A3N4HRT8"/>
<evidence type="ECO:0000313" key="1">
    <source>
        <dbReference type="EMBL" id="RPA74500.1"/>
    </source>
</evidence>
<keyword evidence="2" id="KW-1185">Reference proteome</keyword>
<dbReference type="EMBL" id="ML119788">
    <property type="protein sequence ID" value="RPA74500.1"/>
    <property type="molecule type" value="Genomic_DNA"/>
</dbReference>
<name>A0A3N4HRT8_ASCIM</name>
<sequence>MHDITLLNVAHHNTRCRIINLPNEILDHIAVQAPTLEAYLALGRVNHIFNELVSSESKVTRERFVKEWISSQLNGRYEKVHILEFMFLFLKNVVVELVCSFKWGQRAQTEQYKKVVQVSHEGLSDKSCITTFKAGDWDISRLRYRNADMEFSRFQNMIFKGGIRVPYWLSKHHRNATCME</sequence>
<accession>A0A3N4HRT8</accession>
<gene>
    <name evidence="1" type="ORF">BJ508DRAFT_312801</name>
</gene>
<dbReference type="Proteomes" id="UP000275078">
    <property type="component" value="Unassembled WGS sequence"/>
</dbReference>
<evidence type="ECO:0000313" key="2">
    <source>
        <dbReference type="Proteomes" id="UP000275078"/>
    </source>
</evidence>
<protein>
    <recommendedName>
        <fullName evidence="3">F-box domain-containing protein</fullName>
    </recommendedName>
</protein>